<keyword evidence="6 7" id="KW-0472">Membrane</keyword>
<keyword evidence="3" id="KW-1003">Cell membrane</keyword>
<evidence type="ECO:0000256" key="5">
    <source>
        <dbReference type="ARBA" id="ARBA00022989"/>
    </source>
</evidence>
<dbReference type="PROSITE" id="PS50928">
    <property type="entry name" value="ABC_TM1"/>
    <property type="match status" value="1"/>
</dbReference>
<dbReference type="Pfam" id="PF00528">
    <property type="entry name" value="BPD_transp_1"/>
    <property type="match status" value="1"/>
</dbReference>
<evidence type="ECO:0000256" key="3">
    <source>
        <dbReference type="ARBA" id="ARBA00022475"/>
    </source>
</evidence>
<evidence type="ECO:0000256" key="7">
    <source>
        <dbReference type="RuleBase" id="RU363032"/>
    </source>
</evidence>
<keyword evidence="4 7" id="KW-0812">Transmembrane</keyword>
<keyword evidence="5 7" id="KW-1133">Transmembrane helix</keyword>
<protein>
    <submittedName>
        <fullName evidence="9">Sugar ABC transporter permease</fullName>
    </submittedName>
</protein>
<feature type="transmembrane region" description="Helical" evidence="7">
    <location>
        <begin position="286"/>
        <end position="307"/>
    </location>
</feature>
<feature type="transmembrane region" description="Helical" evidence="7">
    <location>
        <begin position="38"/>
        <end position="60"/>
    </location>
</feature>
<dbReference type="InterPro" id="IPR000515">
    <property type="entry name" value="MetI-like"/>
</dbReference>
<accession>A0ABT7T6G6</accession>
<comment type="caution">
    <text evidence="9">The sequence shown here is derived from an EMBL/GenBank/DDBJ whole genome shotgun (WGS) entry which is preliminary data.</text>
</comment>
<feature type="transmembrane region" description="Helical" evidence="7">
    <location>
        <begin position="227"/>
        <end position="249"/>
    </location>
</feature>
<dbReference type="InterPro" id="IPR035906">
    <property type="entry name" value="MetI-like_sf"/>
</dbReference>
<feature type="transmembrane region" description="Helical" evidence="7">
    <location>
        <begin position="98"/>
        <end position="118"/>
    </location>
</feature>
<evidence type="ECO:0000259" key="8">
    <source>
        <dbReference type="PROSITE" id="PS50928"/>
    </source>
</evidence>
<dbReference type="PANTHER" id="PTHR30193:SF37">
    <property type="entry name" value="INNER MEMBRANE ABC TRANSPORTER PERMEASE PROTEIN YCJO"/>
    <property type="match status" value="1"/>
</dbReference>
<evidence type="ECO:0000256" key="4">
    <source>
        <dbReference type="ARBA" id="ARBA00022692"/>
    </source>
</evidence>
<evidence type="ECO:0000256" key="1">
    <source>
        <dbReference type="ARBA" id="ARBA00004651"/>
    </source>
</evidence>
<keyword evidence="10" id="KW-1185">Reference proteome</keyword>
<dbReference type="EMBL" id="JAUCML010000004">
    <property type="protein sequence ID" value="MDM7885173.1"/>
    <property type="molecule type" value="Genomic_DNA"/>
</dbReference>
<dbReference type="InterPro" id="IPR051393">
    <property type="entry name" value="ABC_transporter_permease"/>
</dbReference>
<dbReference type="Proteomes" id="UP001237823">
    <property type="component" value="Unassembled WGS sequence"/>
</dbReference>
<evidence type="ECO:0000256" key="6">
    <source>
        <dbReference type="ARBA" id="ARBA00023136"/>
    </source>
</evidence>
<proteinExistence type="inferred from homology"/>
<dbReference type="PANTHER" id="PTHR30193">
    <property type="entry name" value="ABC TRANSPORTER PERMEASE PROTEIN"/>
    <property type="match status" value="1"/>
</dbReference>
<sequence>MTGAAERIGGATAGGAVRRGPRLSAGRFRASSTAAASAFLLPNVVLIVIFTLLPLVYALVISFQDLDSLGGTSWAGLGNYAKLITDPVFWQSVWNTGVFTLFTVPVGMAIGLGIAVLLNGVLPGRAVFRTIIFLPLVVSGVATGVLGAWMFDQNNGFIDKFLATLGLPQIDWQSSGGWAMTAVILMTLWQRIGFDMLIYLAGLQGVDPAVQEAATTDGASGWQRFRLITFPLLGPSTFFLLVMNLIYSFQVFDTVWAMTRGGPGYGTTTVVSYAYRVAFDEHGPQLLGYGAAVGIVIYLVTLLITGLQWRFNAGRDQTD</sequence>
<feature type="transmembrane region" description="Helical" evidence="7">
    <location>
        <begin position="130"/>
        <end position="150"/>
    </location>
</feature>
<dbReference type="Gene3D" id="1.10.3720.10">
    <property type="entry name" value="MetI-like"/>
    <property type="match status" value="1"/>
</dbReference>
<dbReference type="SUPFAM" id="SSF161098">
    <property type="entry name" value="MetI-like"/>
    <property type="match status" value="1"/>
</dbReference>
<dbReference type="CDD" id="cd06261">
    <property type="entry name" value="TM_PBP2"/>
    <property type="match status" value="1"/>
</dbReference>
<name>A0ABT7T6G6_9MICO</name>
<keyword evidence="2 7" id="KW-0813">Transport</keyword>
<feature type="domain" description="ABC transmembrane type-1" evidence="8">
    <location>
        <begin position="93"/>
        <end position="308"/>
    </location>
</feature>
<evidence type="ECO:0000256" key="2">
    <source>
        <dbReference type="ARBA" id="ARBA00022448"/>
    </source>
</evidence>
<feature type="transmembrane region" description="Helical" evidence="7">
    <location>
        <begin position="170"/>
        <end position="189"/>
    </location>
</feature>
<reference evidence="9 10" key="1">
    <citation type="submission" date="2023-06" db="EMBL/GenBank/DDBJ databases">
        <authorList>
            <person name="Feng G."/>
            <person name="Li J."/>
            <person name="Zhu H."/>
        </authorList>
    </citation>
    <scope>NUCLEOTIDE SEQUENCE [LARGE SCALE GENOMIC DNA]</scope>
    <source>
        <strain evidence="9 10">RHCKG23</strain>
    </source>
</reference>
<comment type="similarity">
    <text evidence="7">Belongs to the binding-protein-dependent transport system permease family.</text>
</comment>
<evidence type="ECO:0000313" key="10">
    <source>
        <dbReference type="Proteomes" id="UP001237823"/>
    </source>
</evidence>
<gene>
    <name evidence="9" type="ORF">QUG92_08645</name>
</gene>
<dbReference type="RefSeq" id="WP_289458737.1">
    <property type="nucleotide sequence ID" value="NZ_JAUCML010000004.1"/>
</dbReference>
<comment type="subcellular location">
    <subcellularLocation>
        <location evidence="1 7">Cell membrane</location>
        <topology evidence="1 7">Multi-pass membrane protein</topology>
    </subcellularLocation>
</comment>
<organism evidence="9 10">
    <name type="scientific">Curtobacterium citri</name>
    <dbReference type="NCBI Taxonomy" id="3055139"/>
    <lineage>
        <taxon>Bacteria</taxon>
        <taxon>Bacillati</taxon>
        <taxon>Actinomycetota</taxon>
        <taxon>Actinomycetes</taxon>
        <taxon>Micrococcales</taxon>
        <taxon>Microbacteriaceae</taxon>
        <taxon>Curtobacterium</taxon>
    </lineage>
</organism>
<evidence type="ECO:0000313" key="9">
    <source>
        <dbReference type="EMBL" id="MDM7885173.1"/>
    </source>
</evidence>